<reference evidence="2 3" key="1">
    <citation type="submission" date="2012-08" db="EMBL/GenBank/DDBJ databases">
        <title>Oryza genome evolution.</title>
        <authorList>
            <person name="Wing R.A."/>
        </authorList>
    </citation>
    <scope>NUCLEOTIDE SEQUENCE</scope>
</reference>
<name>A0A0D9WTJ6_9ORYZ</name>
<dbReference type="AlphaFoldDB" id="A0A0D9WTJ6"/>
<dbReference type="Gramene" id="LPERR06G21360.1">
    <property type="protein sequence ID" value="LPERR06G21360.1"/>
    <property type="gene ID" value="LPERR06G21360"/>
</dbReference>
<evidence type="ECO:0000313" key="3">
    <source>
        <dbReference type="Proteomes" id="UP000032180"/>
    </source>
</evidence>
<feature type="region of interest" description="Disordered" evidence="1">
    <location>
        <begin position="39"/>
        <end position="61"/>
    </location>
</feature>
<sequence>MARPVSRMGNGGVIYVVTLLETSFRRSYVDGGGNLPMSRRTAMMPAGSRAEGGDGGFTCEP</sequence>
<reference evidence="2" key="3">
    <citation type="submission" date="2015-04" db="UniProtKB">
        <authorList>
            <consortium name="EnsemblPlants"/>
        </authorList>
    </citation>
    <scope>IDENTIFICATION</scope>
</reference>
<dbReference type="EnsemblPlants" id="LPERR06G21360.1">
    <property type="protein sequence ID" value="LPERR06G21360.1"/>
    <property type="gene ID" value="LPERR06G21360"/>
</dbReference>
<proteinExistence type="predicted"/>
<protein>
    <submittedName>
        <fullName evidence="2">Uncharacterized protein</fullName>
    </submittedName>
</protein>
<keyword evidence="3" id="KW-1185">Reference proteome</keyword>
<evidence type="ECO:0000313" key="2">
    <source>
        <dbReference type="EnsemblPlants" id="LPERR06G21360.1"/>
    </source>
</evidence>
<reference evidence="3" key="2">
    <citation type="submission" date="2013-12" db="EMBL/GenBank/DDBJ databases">
        <authorList>
            <person name="Yu Y."/>
            <person name="Lee S."/>
            <person name="de Baynast K."/>
            <person name="Wissotski M."/>
            <person name="Liu L."/>
            <person name="Talag J."/>
            <person name="Goicoechea J."/>
            <person name="Angelova A."/>
            <person name="Jetty R."/>
            <person name="Kudrna D."/>
            <person name="Golser W."/>
            <person name="Rivera L."/>
            <person name="Zhang J."/>
            <person name="Wing R."/>
        </authorList>
    </citation>
    <scope>NUCLEOTIDE SEQUENCE</scope>
</reference>
<dbReference type="HOGENOM" id="CLU_2925937_0_0_1"/>
<organism evidence="2 3">
    <name type="scientific">Leersia perrieri</name>
    <dbReference type="NCBI Taxonomy" id="77586"/>
    <lineage>
        <taxon>Eukaryota</taxon>
        <taxon>Viridiplantae</taxon>
        <taxon>Streptophyta</taxon>
        <taxon>Embryophyta</taxon>
        <taxon>Tracheophyta</taxon>
        <taxon>Spermatophyta</taxon>
        <taxon>Magnoliopsida</taxon>
        <taxon>Liliopsida</taxon>
        <taxon>Poales</taxon>
        <taxon>Poaceae</taxon>
        <taxon>BOP clade</taxon>
        <taxon>Oryzoideae</taxon>
        <taxon>Oryzeae</taxon>
        <taxon>Oryzinae</taxon>
        <taxon>Leersia</taxon>
    </lineage>
</organism>
<dbReference type="Proteomes" id="UP000032180">
    <property type="component" value="Chromosome 6"/>
</dbReference>
<accession>A0A0D9WTJ6</accession>
<evidence type="ECO:0000256" key="1">
    <source>
        <dbReference type="SAM" id="MobiDB-lite"/>
    </source>
</evidence>